<comment type="subcellular location">
    <subcellularLocation>
        <location evidence="1">Cell membrane</location>
        <topology evidence="1">Multi-pass membrane protein</topology>
    </subcellularLocation>
</comment>
<dbReference type="OrthoDB" id="9798859at2"/>
<feature type="transmembrane region" description="Helical" evidence="7">
    <location>
        <begin position="107"/>
        <end position="136"/>
    </location>
</feature>
<dbReference type="AlphaFoldDB" id="A0A2W7QGE9"/>
<name>A0A2W7QGE9_9RHOB</name>
<organism evidence="9 10">
    <name type="scientific">Roseinatronobacter thiooxidans</name>
    <dbReference type="NCBI Taxonomy" id="121821"/>
    <lineage>
        <taxon>Bacteria</taxon>
        <taxon>Pseudomonadati</taxon>
        <taxon>Pseudomonadota</taxon>
        <taxon>Alphaproteobacteria</taxon>
        <taxon>Rhodobacterales</taxon>
        <taxon>Paracoccaceae</taxon>
        <taxon>Roseinatronobacter</taxon>
    </lineage>
</organism>
<evidence type="ECO:0000256" key="2">
    <source>
        <dbReference type="ARBA" id="ARBA00009425"/>
    </source>
</evidence>
<dbReference type="GO" id="GO:0005886">
    <property type="term" value="C:plasma membrane"/>
    <property type="evidence" value="ECO:0007669"/>
    <property type="project" value="UniProtKB-SubCell"/>
</dbReference>
<dbReference type="PANTHER" id="PTHR33932:SF4">
    <property type="entry name" value="NA(+)_H(+) ANTIPORTER SUBUNIT B"/>
    <property type="match status" value="1"/>
</dbReference>
<evidence type="ECO:0000256" key="6">
    <source>
        <dbReference type="ARBA" id="ARBA00023136"/>
    </source>
</evidence>
<evidence type="ECO:0000256" key="1">
    <source>
        <dbReference type="ARBA" id="ARBA00004651"/>
    </source>
</evidence>
<feature type="transmembrane region" description="Helical" evidence="7">
    <location>
        <begin position="12"/>
        <end position="30"/>
    </location>
</feature>
<feature type="transmembrane region" description="Helical" evidence="7">
    <location>
        <begin position="68"/>
        <end position="87"/>
    </location>
</feature>
<proteinExistence type="inferred from homology"/>
<protein>
    <submittedName>
        <fullName evidence="9">Multisubunit sodium/proton antiporter MrpB subunit</fullName>
    </submittedName>
</protein>
<evidence type="ECO:0000256" key="4">
    <source>
        <dbReference type="ARBA" id="ARBA00022692"/>
    </source>
</evidence>
<comment type="caution">
    <text evidence="9">The sequence shown here is derived from an EMBL/GenBank/DDBJ whole genome shotgun (WGS) entry which is preliminary data.</text>
</comment>
<dbReference type="InterPro" id="IPR007182">
    <property type="entry name" value="MnhB"/>
</dbReference>
<keyword evidence="3" id="KW-1003">Cell membrane</keyword>
<feature type="transmembrane region" description="Helical" evidence="7">
    <location>
        <begin position="36"/>
        <end position="56"/>
    </location>
</feature>
<feature type="domain" description="Na+/H+ antiporter MnhB subunit-related protein" evidence="8">
    <location>
        <begin position="5"/>
        <end position="130"/>
    </location>
</feature>
<keyword evidence="6 7" id="KW-0472">Membrane</keyword>
<accession>A0A2W7QGE9</accession>
<keyword evidence="4 7" id="KW-0812">Transmembrane</keyword>
<dbReference type="PANTHER" id="PTHR33932">
    <property type="entry name" value="NA(+)/H(+) ANTIPORTER SUBUNIT B"/>
    <property type="match status" value="1"/>
</dbReference>
<sequence length="140" mass="14949">MNSIIFTAAARLLVALLFVFSLFMLLRGHHLPGGGFIGGLIGAVAFIVYSLATGPAEARLALRISPEVIAMIGLGIALLAGLFSFFMGDPFFTGQWYWVGGDSYETAAFSINTVLVFDIGVYLVVLGGILSLTYAFEEET</sequence>
<dbReference type="EMBL" id="QKZQ01000002">
    <property type="protein sequence ID" value="PZX47231.1"/>
    <property type="molecule type" value="Genomic_DNA"/>
</dbReference>
<evidence type="ECO:0000259" key="8">
    <source>
        <dbReference type="Pfam" id="PF04039"/>
    </source>
</evidence>
<gene>
    <name evidence="9" type="ORF">LY56_00526</name>
</gene>
<reference evidence="9 10" key="1">
    <citation type="submission" date="2018-06" db="EMBL/GenBank/DDBJ databases">
        <title>Genomic Encyclopedia of Archaeal and Bacterial Type Strains, Phase II (KMG-II): from individual species to whole genera.</title>
        <authorList>
            <person name="Goeker M."/>
        </authorList>
    </citation>
    <scope>NUCLEOTIDE SEQUENCE [LARGE SCALE GENOMIC DNA]</scope>
    <source>
        <strain evidence="9 10">DSM 13087</strain>
    </source>
</reference>
<dbReference type="STRING" id="121821.GCA_001870675_02697"/>
<keyword evidence="5 7" id="KW-1133">Transmembrane helix</keyword>
<dbReference type="Proteomes" id="UP000249364">
    <property type="component" value="Unassembled WGS sequence"/>
</dbReference>
<dbReference type="RefSeq" id="WP_071470469.1">
    <property type="nucleotide sequence ID" value="NZ_MEHT01000044.1"/>
</dbReference>
<evidence type="ECO:0000313" key="9">
    <source>
        <dbReference type="EMBL" id="PZX47231.1"/>
    </source>
</evidence>
<comment type="similarity">
    <text evidence="2">Belongs to the CPA3 antiporters (TC 2.A.63) subunit B family.</text>
</comment>
<evidence type="ECO:0000256" key="5">
    <source>
        <dbReference type="ARBA" id="ARBA00022989"/>
    </source>
</evidence>
<keyword evidence="10" id="KW-1185">Reference proteome</keyword>
<dbReference type="InterPro" id="IPR050622">
    <property type="entry name" value="CPA3_antiporter_subunitB"/>
</dbReference>
<dbReference type="Pfam" id="PF04039">
    <property type="entry name" value="MnhB"/>
    <property type="match status" value="1"/>
</dbReference>
<evidence type="ECO:0000313" key="10">
    <source>
        <dbReference type="Proteomes" id="UP000249364"/>
    </source>
</evidence>
<evidence type="ECO:0000256" key="7">
    <source>
        <dbReference type="SAM" id="Phobius"/>
    </source>
</evidence>
<evidence type="ECO:0000256" key="3">
    <source>
        <dbReference type="ARBA" id="ARBA00022475"/>
    </source>
</evidence>